<dbReference type="NCBIfam" id="TIGR01484">
    <property type="entry name" value="HAD-SF-IIB"/>
    <property type="match status" value="1"/>
</dbReference>
<dbReference type="GO" id="GO:0005829">
    <property type="term" value="C:cytosol"/>
    <property type="evidence" value="ECO:0007669"/>
    <property type="project" value="TreeGrafter"/>
</dbReference>
<dbReference type="NCBIfam" id="TIGR00099">
    <property type="entry name" value="Cof-subfamily"/>
    <property type="match status" value="1"/>
</dbReference>
<dbReference type="PANTHER" id="PTHR10000:SF8">
    <property type="entry name" value="HAD SUPERFAMILY HYDROLASE-LIKE, TYPE 3"/>
    <property type="match status" value="1"/>
</dbReference>
<dbReference type="Gene3D" id="3.40.50.1000">
    <property type="entry name" value="HAD superfamily/HAD-like"/>
    <property type="match status" value="1"/>
</dbReference>
<dbReference type="Gene3D" id="3.30.1240.10">
    <property type="match status" value="1"/>
</dbReference>
<dbReference type="OrthoDB" id="9781413at2"/>
<dbReference type="GO" id="GO:0000287">
    <property type="term" value="F:magnesium ion binding"/>
    <property type="evidence" value="ECO:0007669"/>
    <property type="project" value="TreeGrafter"/>
</dbReference>
<dbReference type="KEGG" id="tae:TepiRe1_0176"/>
<organism evidence="1 2">
    <name type="scientific">Tepidanaerobacter acetatoxydans (strain DSM 21804 / JCM 16047 / Re1)</name>
    <dbReference type="NCBI Taxonomy" id="1209989"/>
    <lineage>
        <taxon>Bacteria</taxon>
        <taxon>Bacillati</taxon>
        <taxon>Bacillota</taxon>
        <taxon>Clostridia</taxon>
        <taxon>Thermosediminibacterales</taxon>
        <taxon>Tepidanaerobacteraceae</taxon>
        <taxon>Tepidanaerobacter</taxon>
    </lineage>
</organism>
<name>F4LSA9_TEPAE</name>
<evidence type="ECO:0000313" key="2">
    <source>
        <dbReference type="Proteomes" id="UP000010802"/>
    </source>
</evidence>
<dbReference type="KEGG" id="tep:TepRe1_0163"/>
<dbReference type="EMBL" id="HF563609">
    <property type="protein sequence ID" value="CDI40315.1"/>
    <property type="molecule type" value="Genomic_DNA"/>
</dbReference>
<dbReference type="SUPFAM" id="SSF56784">
    <property type="entry name" value="HAD-like"/>
    <property type="match status" value="1"/>
</dbReference>
<evidence type="ECO:0000313" key="1">
    <source>
        <dbReference type="EMBL" id="CDI40315.1"/>
    </source>
</evidence>
<dbReference type="InterPro" id="IPR006379">
    <property type="entry name" value="HAD-SF_hydro_IIB"/>
</dbReference>
<keyword evidence="1" id="KW-0378">Hydrolase</keyword>
<proteinExistence type="predicted"/>
<dbReference type="AlphaFoldDB" id="F4LSA9"/>
<accession>F4LSA9</accession>
<dbReference type="InterPro" id="IPR000150">
    <property type="entry name" value="Cof"/>
</dbReference>
<dbReference type="Proteomes" id="UP000010802">
    <property type="component" value="Chromosome"/>
</dbReference>
<reference evidence="2" key="1">
    <citation type="journal article" date="2013" name="Genome Announc.">
        <title>First genome sequence of a syntrophic acetate-oxidizing bacterium, Tepidanaerobacter acetatoxydans strain Re1.</title>
        <authorList>
            <person name="Manzoor S."/>
            <person name="Bongcam-Rudloff E."/>
            <person name="Schnurer A."/>
            <person name="Muller B."/>
        </authorList>
    </citation>
    <scope>NUCLEOTIDE SEQUENCE [LARGE SCALE GENOMIC DNA]</scope>
    <source>
        <strain evidence="2">Re1</strain>
    </source>
</reference>
<dbReference type="InterPro" id="IPR036412">
    <property type="entry name" value="HAD-like_sf"/>
</dbReference>
<sequence length="273" mass="30572">MTIKLIALDIDGTVVDGENNISPANEENIKKAINHGIKIALVTGRHRKGVRKVTEVLNLGPETALILNNGALIYWQGQIVWKDFLTEDEADGVIKFSTKIPGVATTIFKQEDVELHCNLPLDREWILDKLGVFEITPKKIAEKPEELTRENVAKIMLVTESGDKALEIYKIWPQKLSHLKRSRSYPYLCEINSSTCDKGRGLKMLCEKLGIAPEEVLAVGDGETDIPMLNYAKNAVFVRHSDDLPKLPPHVKVTPKGYHDKGVAWAIENYLKL</sequence>
<dbReference type="Pfam" id="PF08282">
    <property type="entry name" value="Hydrolase_3"/>
    <property type="match status" value="1"/>
</dbReference>
<dbReference type="RefSeq" id="WP_013777296.1">
    <property type="nucleotide sequence ID" value="NC_015519.1"/>
</dbReference>
<dbReference type="eggNOG" id="COG0561">
    <property type="taxonomic scope" value="Bacteria"/>
</dbReference>
<dbReference type="PANTHER" id="PTHR10000">
    <property type="entry name" value="PHOSPHOSERINE PHOSPHATASE"/>
    <property type="match status" value="1"/>
</dbReference>
<keyword evidence="2" id="KW-1185">Reference proteome</keyword>
<dbReference type="STRING" id="1209989.TepRe1_0163"/>
<gene>
    <name evidence="1" type="ordered locus">TEPIRE1_0176</name>
</gene>
<dbReference type="InterPro" id="IPR023214">
    <property type="entry name" value="HAD_sf"/>
</dbReference>
<protein>
    <submittedName>
        <fullName evidence="1">HAD-superfamily hydrolase, subfamily IIB</fullName>
    </submittedName>
</protein>
<dbReference type="GO" id="GO:0016791">
    <property type="term" value="F:phosphatase activity"/>
    <property type="evidence" value="ECO:0007669"/>
    <property type="project" value="TreeGrafter"/>
</dbReference>
<dbReference type="HOGENOM" id="CLU_044146_0_1_9"/>